<evidence type="ECO:0000256" key="1">
    <source>
        <dbReference type="ARBA" id="ARBA00023015"/>
    </source>
</evidence>
<evidence type="ECO:0000256" key="4">
    <source>
        <dbReference type="ARBA" id="ARBA00023242"/>
    </source>
</evidence>
<keyword evidence="3" id="KW-0804">Transcription</keyword>
<feature type="region of interest" description="Disordered" evidence="5">
    <location>
        <begin position="882"/>
        <end position="911"/>
    </location>
</feature>
<dbReference type="InterPro" id="IPR034891">
    <property type="entry name" value="PB1_NLP"/>
</dbReference>
<evidence type="ECO:0000256" key="5">
    <source>
        <dbReference type="SAM" id="MobiDB-lite"/>
    </source>
</evidence>
<feature type="domain" description="RWP-RK" evidence="6">
    <location>
        <begin position="614"/>
        <end position="702"/>
    </location>
</feature>
<dbReference type="OMA" id="HRMFAMW"/>
<name>U5DCH8_AMBTC</name>
<dbReference type="PANTHER" id="PTHR32002:SF41">
    <property type="entry name" value="PROTEIN NLP8"/>
    <property type="match status" value="1"/>
</dbReference>
<dbReference type="Pfam" id="PF02042">
    <property type="entry name" value="RWP-RK"/>
    <property type="match status" value="1"/>
</dbReference>
<dbReference type="InterPro" id="IPR053793">
    <property type="entry name" value="PB1-like"/>
</dbReference>
<dbReference type="HOGENOM" id="CLU_008971_0_0_1"/>
<dbReference type="InterPro" id="IPR055081">
    <property type="entry name" value="NLP1-9_GAF"/>
</dbReference>
<proteinExistence type="predicted"/>
<organism evidence="8 9">
    <name type="scientific">Amborella trichopoda</name>
    <dbReference type="NCBI Taxonomy" id="13333"/>
    <lineage>
        <taxon>Eukaryota</taxon>
        <taxon>Viridiplantae</taxon>
        <taxon>Streptophyta</taxon>
        <taxon>Embryophyta</taxon>
        <taxon>Tracheophyta</taxon>
        <taxon>Spermatophyta</taxon>
        <taxon>Magnoliopsida</taxon>
        <taxon>Amborellales</taxon>
        <taxon>Amborellaceae</taxon>
        <taxon>Amborella</taxon>
    </lineage>
</organism>
<keyword evidence="4" id="KW-0539">Nucleus</keyword>
<reference evidence="9" key="1">
    <citation type="journal article" date="2013" name="Science">
        <title>The Amborella genome and the evolution of flowering plants.</title>
        <authorList>
            <consortium name="Amborella Genome Project"/>
        </authorList>
    </citation>
    <scope>NUCLEOTIDE SEQUENCE [LARGE SCALE GENOMIC DNA]</scope>
</reference>
<dbReference type="eggNOG" id="ENOG502QQ6H">
    <property type="taxonomic scope" value="Eukaryota"/>
</dbReference>
<dbReference type="Pfam" id="PF00564">
    <property type="entry name" value="PB1"/>
    <property type="match status" value="1"/>
</dbReference>
<dbReference type="PROSITE" id="PS51745">
    <property type="entry name" value="PB1"/>
    <property type="match status" value="1"/>
</dbReference>
<evidence type="ECO:0000256" key="3">
    <source>
        <dbReference type="ARBA" id="ARBA00023163"/>
    </source>
</evidence>
<dbReference type="OrthoDB" id="6270329at2759"/>
<dbReference type="CDD" id="cd06407">
    <property type="entry name" value="PB1_NLP"/>
    <property type="match status" value="1"/>
</dbReference>
<dbReference type="AlphaFoldDB" id="U5DCH8"/>
<dbReference type="SUPFAM" id="SSF54277">
    <property type="entry name" value="CAD &amp; PB1 domains"/>
    <property type="match status" value="1"/>
</dbReference>
<evidence type="ECO:0008006" key="10">
    <source>
        <dbReference type="Google" id="ProtNLM"/>
    </source>
</evidence>
<protein>
    <recommendedName>
        <fullName evidence="10">PB1 domain-containing protein</fullName>
    </recommendedName>
</protein>
<dbReference type="GO" id="GO:0003700">
    <property type="term" value="F:DNA-binding transcription factor activity"/>
    <property type="evidence" value="ECO:0007669"/>
    <property type="project" value="InterPro"/>
</dbReference>
<dbReference type="InterPro" id="IPR045012">
    <property type="entry name" value="NLP"/>
</dbReference>
<dbReference type="Gramene" id="ERN20234">
    <property type="protein sequence ID" value="ERN20234"/>
    <property type="gene ID" value="AMTR_s00066p00148680"/>
</dbReference>
<evidence type="ECO:0000313" key="9">
    <source>
        <dbReference type="Proteomes" id="UP000017836"/>
    </source>
</evidence>
<accession>U5DCH8</accession>
<dbReference type="GO" id="GO:0003677">
    <property type="term" value="F:DNA binding"/>
    <property type="evidence" value="ECO:0007669"/>
    <property type="project" value="UniProtKB-KW"/>
</dbReference>
<dbReference type="STRING" id="13333.U5DCH8"/>
<dbReference type="PANTHER" id="PTHR32002">
    <property type="entry name" value="PROTEIN NLP8"/>
    <property type="match status" value="1"/>
</dbReference>
<evidence type="ECO:0000259" key="7">
    <source>
        <dbReference type="PROSITE" id="PS51745"/>
    </source>
</evidence>
<evidence type="ECO:0000313" key="8">
    <source>
        <dbReference type="EMBL" id="ERN20234.1"/>
    </source>
</evidence>
<dbReference type="Pfam" id="PF22922">
    <property type="entry name" value="GAF_NLP"/>
    <property type="match status" value="1"/>
</dbReference>
<sequence length="1025" mass="113580">MDHLFVHRAPGTGPWCSSQGVPSVPDNMGVEDSFSFSEIMDFDSYVEPSVAGDQVSPVYGFNNSYPIGDVPTYYAPVSSNPNSNPATGNSLVGFGVPLEYRDPVTNPTASFYPRPFSPEEEVIAGAPYFKTNTKSDAYDRKNTYQYVYKSPVDPTKASCYRPSVRQEGDNGSNCGSFVGQSEHEEILKRNINTKEWMVKQMDSRQNFTIPRSPGLILSEKLLKALSLFRGYCGGNILAQVWMPVRQGDQYVLTTCEQPYLLDQILAGYREVSRGFFFSAKGTEGAFPGLPGRVFISGLPEWTPDVSYYKRAEYLRADHARRNEVHGSLALPVFEPHDSSCLAVLELVTTKKKASFGEEMENICHALQAVNLRSREAKVHFQIISENRKAALAEILDLLRAVCHAHKLPLAQTWTPCKQKFMPRLEDGETLEKVLLSIEKSACYANDPQLDGFMDACAENHLEKGRGIVGKALQSNKPFFSKDVKEYDILEYPLAHHARRFALCAAVAIRLRSSHTSDDDYVLEFFLPLNCTGSLEQQLVLNNLSSTIQRICRSLRTVSEAELAECNTVGVFGKDERKSSSLMGMHGKCSDPPLSKAMGIQNPVLDKVEGDVDHEQTTTDSKRQFERKRNTAERNISLSVLQQYFSGSLKDAAKSIGVCPTTLKRICRQHGISRWPSRKINKVNRSLRKLQIVIDSVQGAEGSLKFDVLTGGFVTGASKLHDGDNQIPFSTSPKSSPIVLLNVTPKKKVREEAASSIEEIRKSEINFQSLHSNKTELSGTPSLPMAFKIEKDPVSVSPIGVIDEPKAATSFCSGLEQMPWAFSQTNLRSSFVGRETCERMDTNKDHMSIESSECLIRTRSSSSLAAVDELENGVYAMDGMVENNQPSSSGMTDSSNSSGSMINGSATSSPTMPVSCKSKVYLRDGSSRVTVKATYKDDVVRFKFLPCLGYFQLFEEVGRRFKLSIGTFQLKYLDDEEEWVLLMNDSDLNECLEILESYGAHSVKLMVRDLPCVMGSSEGSTCAPLG</sequence>
<dbReference type="Gene3D" id="3.10.20.90">
    <property type="entry name" value="Phosphatidylinositol 3-kinase Catalytic Subunit, Chain A, domain 1"/>
    <property type="match status" value="1"/>
</dbReference>
<feature type="compositionally biased region" description="Low complexity" evidence="5">
    <location>
        <begin position="886"/>
        <end position="904"/>
    </location>
</feature>
<dbReference type="InterPro" id="IPR000270">
    <property type="entry name" value="PB1_dom"/>
</dbReference>
<dbReference type="SMART" id="SM00666">
    <property type="entry name" value="PB1"/>
    <property type="match status" value="1"/>
</dbReference>
<evidence type="ECO:0000259" key="6">
    <source>
        <dbReference type="PROSITE" id="PS51519"/>
    </source>
</evidence>
<keyword evidence="2" id="KW-0238">DNA-binding</keyword>
<dbReference type="InterPro" id="IPR003035">
    <property type="entry name" value="RWP-RK_dom"/>
</dbReference>
<gene>
    <name evidence="8" type="ORF">AMTR_s00066p00148680</name>
</gene>
<keyword evidence="1" id="KW-0805">Transcription regulation</keyword>
<evidence type="ECO:0000256" key="2">
    <source>
        <dbReference type="ARBA" id="ARBA00023125"/>
    </source>
</evidence>
<dbReference type="PROSITE" id="PS51519">
    <property type="entry name" value="RWP_RK"/>
    <property type="match status" value="1"/>
</dbReference>
<feature type="domain" description="PB1" evidence="7">
    <location>
        <begin position="927"/>
        <end position="1009"/>
    </location>
</feature>
<dbReference type="EMBL" id="KI392060">
    <property type="protein sequence ID" value="ERN20234.1"/>
    <property type="molecule type" value="Genomic_DNA"/>
</dbReference>
<dbReference type="Proteomes" id="UP000017836">
    <property type="component" value="Unassembled WGS sequence"/>
</dbReference>
<dbReference type="KEGG" id="atr:18448644"/>
<keyword evidence="9" id="KW-1185">Reference proteome</keyword>